<evidence type="ECO:0000259" key="3">
    <source>
        <dbReference type="PROSITE" id="PS51186"/>
    </source>
</evidence>
<dbReference type="Proteomes" id="UP000199370">
    <property type="component" value="Unassembled WGS sequence"/>
</dbReference>
<keyword evidence="1 4" id="KW-0808">Transferase</keyword>
<feature type="domain" description="N-acetyltransferase" evidence="3">
    <location>
        <begin position="13"/>
        <end position="168"/>
    </location>
</feature>
<proteinExistence type="predicted"/>
<dbReference type="OrthoDB" id="11597at2157"/>
<dbReference type="CDD" id="cd04301">
    <property type="entry name" value="NAT_SF"/>
    <property type="match status" value="1"/>
</dbReference>
<dbReference type="PROSITE" id="PS51186">
    <property type="entry name" value="GNAT"/>
    <property type="match status" value="1"/>
</dbReference>
<dbReference type="Gene3D" id="3.40.630.30">
    <property type="match status" value="1"/>
</dbReference>
<evidence type="ECO:0000313" key="5">
    <source>
        <dbReference type="Proteomes" id="UP000199370"/>
    </source>
</evidence>
<keyword evidence="5" id="KW-1185">Reference proteome</keyword>
<dbReference type="AlphaFoldDB" id="A0A1G9WV13"/>
<keyword evidence="2" id="KW-0012">Acyltransferase</keyword>
<dbReference type="PANTHER" id="PTHR43877">
    <property type="entry name" value="AMINOALKYLPHOSPHONATE N-ACETYLTRANSFERASE-RELATED-RELATED"/>
    <property type="match status" value="1"/>
</dbReference>
<sequence>MHDSLSVRGAGGDDARAVQRVADAACHAVYDDILGPGVVDDIIVNWYDPDRLVADDIEPDARPFLVAAVDDAVVGFVEGVPDDDEADVAHLYRIYVHPDYWGDGVGRALLDRLEAVFRDRGFDRLRVSVFAENDVGVRFYESVGFGDRRTATDEQFDTERYEYEKSPG</sequence>
<name>A0A1G9WV13_9EURY</name>
<dbReference type="Pfam" id="PF00583">
    <property type="entry name" value="Acetyltransf_1"/>
    <property type="match status" value="1"/>
</dbReference>
<dbReference type="InterPro" id="IPR016181">
    <property type="entry name" value="Acyl_CoA_acyltransferase"/>
</dbReference>
<dbReference type="RefSeq" id="WP_089733171.1">
    <property type="nucleotide sequence ID" value="NZ_FNIA01000009.1"/>
</dbReference>
<dbReference type="InterPro" id="IPR050832">
    <property type="entry name" value="Bact_Acetyltransf"/>
</dbReference>
<dbReference type="SUPFAM" id="SSF55729">
    <property type="entry name" value="Acyl-CoA N-acyltransferases (Nat)"/>
    <property type="match status" value="1"/>
</dbReference>
<dbReference type="PANTHER" id="PTHR43877:SF2">
    <property type="entry name" value="AMINOALKYLPHOSPHONATE N-ACETYLTRANSFERASE-RELATED"/>
    <property type="match status" value="1"/>
</dbReference>
<reference evidence="4 5" key="1">
    <citation type="submission" date="2016-10" db="EMBL/GenBank/DDBJ databases">
        <authorList>
            <person name="de Groot N.N."/>
        </authorList>
    </citation>
    <scope>NUCLEOTIDE SEQUENCE [LARGE SCALE GENOMIC DNA]</scope>
    <source>
        <strain evidence="5">EB21,IBRC-M 10013,KCTC 4048</strain>
    </source>
</reference>
<dbReference type="InterPro" id="IPR000182">
    <property type="entry name" value="GNAT_dom"/>
</dbReference>
<dbReference type="GO" id="GO:0016747">
    <property type="term" value="F:acyltransferase activity, transferring groups other than amino-acyl groups"/>
    <property type="evidence" value="ECO:0007669"/>
    <property type="project" value="InterPro"/>
</dbReference>
<evidence type="ECO:0000256" key="2">
    <source>
        <dbReference type="ARBA" id="ARBA00023315"/>
    </source>
</evidence>
<gene>
    <name evidence="4" type="ORF">SAMN05192554_1093</name>
</gene>
<dbReference type="EMBL" id="FNIA01000009">
    <property type="protein sequence ID" value="SDM88392.1"/>
    <property type="molecule type" value="Genomic_DNA"/>
</dbReference>
<accession>A0A1G9WV13</accession>
<dbReference type="STRING" id="996166.SAMN05192554_1093"/>
<evidence type="ECO:0000313" key="4">
    <source>
        <dbReference type="EMBL" id="SDM88392.1"/>
    </source>
</evidence>
<protein>
    <submittedName>
        <fullName evidence="4">Acetyltransferase (GNAT) family protein</fullName>
    </submittedName>
</protein>
<organism evidence="4 5">
    <name type="scientific">Haloarchaeobius iranensis</name>
    <dbReference type="NCBI Taxonomy" id="996166"/>
    <lineage>
        <taxon>Archaea</taxon>
        <taxon>Methanobacteriati</taxon>
        <taxon>Methanobacteriota</taxon>
        <taxon>Stenosarchaea group</taxon>
        <taxon>Halobacteria</taxon>
        <taxon>Halobacteriales</taxon>
        <taxon>Halorubellaceae</taxon>
        <taxon>Haloarchaeobius</taxon>
    </lineage>
</organism>
<evidence type="ECO:0000256" key="1">
    <source>
        <dbReference type="ARBA" id="ARBA00022679"/>
    </source>
</evidence>